<evidence type="ECO:0000256" key="4">
    <source>
        <dbReference type="ARBA" id="ARBA00022448"/>
    </source>
</evidence>
<feature type="transmembrane region" description="Helical" evidence="10">
    <location>
        <begin position="267"/>
        <end position="287"/>
    </location>
</feature>
<dbReference type="EMBL" id="JQAZ01000001">
    <property type="protein sequence ID" value="KRN33848.1"/>
    <property type="molecule type" value="Genomic_DNA"/>
</dbReference>
<dbReference type="GO" id="GO:0046677">
    <property type="term" value="P:response to antibiotic"/>
    <property type="evidence" value="ECO:0007669"/>
    <property type="project" value="UniProtKB-KW"/>
</dbReference>
<keyword evidence="6 10" id="KW-0812">Transmembrane</keyword>
<dbReference type="PANTHER" id="PTHR43823:SF3">
    <property type="entry name" value="MULTIDRUG EXPORT PROTEIN MEPA"/>
    <property type="match status" value="1"/>
</dbReference>
<dbReference type="InterPro" id="IPR051327">
    <property type="entry name" value="MATE_MepA_subfamily"/>
</dbReference>
<dbReference type="InterPro" id="IPR048279">
    <property type="entry name" value="MdtK-like"/>
</dbReference>
<dbReference type="STRING" id="81857.IV38_GL000509"/>
<evidence type="ECO:0000313" key="13">
    <source>
        <dbReference type="Proteomes" id="UP000051645"/>
    </source>
</evidence>
<name>A0A0R2G040_9LACO</name>
<gene>
    <name evidence="11" type="ORF">IV38_GL000509</name>
    <name evidence="12" type="ORF">IV40_GL000159</name>
</gene>
<evidence type="ECO:0000256" key="1">
    <source>
        <dbReference type="ARBA" id="ARBA00004651"/>
    </source>
</evidence>
<comment type="caution">
    <text evidence="12">The sequence shown here is derived from an EMBL/GenBank/DDBJ whole genome shotgun (WGS) entry which is preliminary data.</text>
</comment>
<feature type="transmembrane region" description="Helical" evidence="10">
    <location>
        <begin position="337"/>
        <end position="359"/>
    </location>
</feature>
<evidence type="ECO:0000256" key="2">
    <source>
        <dbReference type="ARBA" id="ARBA00008417"/>
    </source>
</evidence>
<dbReference type="PIRSF" id="PIRSF006603">
    <property type="entry name" value="DinF"/>
    <property type="match status" value="1"/>
</dbReference>
<comment type="subcellular location">
    <subcellularLocation>
        <location evidence="1">Cell membrane</location>
        <topology evidence="1">Multi-pass membrane protein</topology>
    </subcellularLocation>
</comment>
<keyword evidence="5" id="KW-1003">Cell membrane</keyword>
<evidence type="ECO:0000256" key="7">
    <source>
        <dbReference type="ARBA" id="ARBA00022989"/>
    </source>
</evidence>
<organism evidence="12 13">
    <name type="scientific">Lactobacillus selangorensis</name>
    <dbReference type="NCBI Taxonomy" id="81857"/>
    <lineage>
        <taxon>Bacteria</taxon>
        <taxon>Bacillati</taxon>
        <taxon>Bacillota</taxon>
        <taxon>Bacilli</taxon>
        <taxon>Lactobacillales</taxon>
        <taxon>Lactobacillaceae</taxon>
        <taxon>Lactobacillus</taxon>
    </lineage>
</organism>
<feature type="transmembrane region" description="Helical" evidence="10">
    <location>
        <begin position="371"/>
        <end position="392"/>
    </location>
</feature>
<evidence type="ECO:0000313" key="12">
    <source>
        <dbReference type="EMBL" id="KRN33848.1"/>
    </source>
</evidence>
<evidence type="ECO:0000313" key="14">
    <source>
        <dbReference type="Proteomes" id="UP000051751"/>
    </source>
</evidence>
<keyword evidence="7 10" id="KW-1133">Transmembrane helix</keyword>
<comment type="similarity">
    <text evidence="2">Belongs to the multi antimicrobial extrusion (MATE) (TC 2.A.66.1) family. MepA subfamily.</text>
</comment>
<feature type="transmembrane region" description="Helical" evidence="10">
    <location>
        <begin position="207"/>
        <end position="229"/>
    </location>
</feature>
<dbReference type="NCBIfam" id="TIGR00797">
    <property type="entry name" value="matE"/>
    <property type="match status" value="1"/>
</dbReference>
<proteinExistence type="inferred from homology"/>
<feature type="transmembrane region" description="Helical" evidence="10">
    <location>
        <begin position="428"/>
        <end position="448"/>
    </location>
</feature>
<dbReference type="AlphaFoldDB" id="A0A0R2G040"/>
<evidence type="ECO:0000256" key="8">
    <source>
        <dbReference type="ARBA" id="ARBA00023136"/>
    </source>
</evidence>
<feature type="transmembrane region" description="Helical" evidence="10">
    <location>
        <begin position="104"/>
        <end position="129"/>
    </location>
</feature>
<dbReference type="Pfam" id="PF01554">
    <property type="entry name" value="MatE"/>
    <property type="match status" value="2"/>
</dbReference>
<reference evidence="13 14" key="1">
    <citation type="journal article" date="2015" name="Genome Announc.">
        <title>Expanding the biotechnology potential of lactobacilli through comparative genomics of 213 strains and associated genera.</title>
        <authorList>
            <person name="Sun Z."/>
            <person name="Harris H.M."/>
            <person name="McCann A."/>
            <person name="Guo C."/>
            <person name="Argimon S."/>
            <person name="Zhang W."/>
            <person name="Yang X."/>
            <person name="Jeffery I.B."/>
            <person name="Cooney J.C."/>
            <person name="Kagawa T.F."/>
            <person name="Liu W."/>
            <person name="Song Y."/>
            <person name="Salvetti E."/>
            <person name="Wrobel A."/>
            <person name="Rasinkangas P."/>
            <person name="Parkhill J."/>
            <person name="Rea M.C."/>
            <person name="O'Sullivan O."/>
            <person name="Ritari J."/>
            <person name="Douillard F.P."/>
            <person name="Paul Ross R."/>
            <person name="Yang R."/>
            <person name="Briner A.E."/>
            <person name="Felis G.E."/>
            <person name="de Vos W.M."/>
            <person name="Barrangou R."/>
            <person name="Klaenhammer T.R."/>
            <person name="Caufield P.W."/>
            <person name="Cui Y."/>
            <person name="Zhang H."/>
            <person name="O'Toole P.W."/>
        </authorList>
    </citation>
    <scope>NUCLEOTIDE SEQUENCE [LARGE SCALE GENOMIC DNA]</scope>
    <source>
        <strain evidence="11 14">ATCC BAA-66</strain>
        <strain evidence="12 13">DSM 13344</strain>
    </source>
</reference>
<evidence type="ECO:0000256" key="9">
    <source>
        <dbReference type="ARBA" id="ARBA00023251"/>
    </source>
</evidence>
<accession>A0A0R2G040</accession>
<dbReference type="InterPro" id="IPR002528">
    <property type="entry name" value="MATE_fam"/>
</dbReference>
<evidence type="ECO:0000256" key="10">
    <source>
        <dbReference type="SAM" id="Phobius"/>
    </source>
</evidence>
<feature type="transmembrane region" description="Helical" evidence="10">
    <location>
        <begin position="398"/>
        <end position="421"/>
    </location>
</feature>
<dbReference type="Proteomes" id="UP000051645">
    <property type="component" value="Unassembled WGS sequence"/>
</dbReference>
<protein>
    <recommendedName>
        <fullName evidence="3">Multidrug export protein MepA</fullName>
    </recommendedName>
</protein>
<keyword evidence="4" id="KW-0813">Transport</keyword>
<dbReference type="EMBL" id="JQAT01000001">
    <property type="protein sequence ID" value="KRN29622.1"/>
    <property type="molecule type" value="Genomic_DNA"/>
</dbReference>
<evidence type="ECO:0000256" key="5">
    <source>
        <dbReference type="ARBA" id="ARBA00022475"/>
    </source>
</evidence>
<feature type="transmembrane region" description="Helical" evidence="10">
    <location>
        <begin position="182"/>
        <end position="201"/>
    </location>
</feature>
<dbReference type="PANTHER" id="PTHR43823">
    <property type="entry name" value="SPORULATION PROTEIN YKVU"/>
    <property type="match status" value="1"/>
</dbReference>
<feature type="transmembrane region" description="Helical" evidence="10">
    <location>
        <begin position="70"/>
        <end position="92"/>
    </location>
</feature>
<keyword evidence="8 10" id="KW-0472">Membrane</keyword>
<feature type="transmembrane region" description="Helical" evidence="10">
    <location>
        <begin position="294"/>
        <end position="317"/>
    </location>
</feature>
<sequence length="459" mass="49446">MKAVTAVFNGGGTKMKMDDMFAHAPIPKVYMQLALPVVLEMVASMVYNLADTFFVAQTGNADLVAGVALGAPLLTFMLAVGDIFGLGGSAVISRFMGQKEHEKCARLSSFCFYAAIVASLILTALLLVFERPLLGLLGVTSATYPYAAGFYRMLAIGSTAIIVSLVPDNIIRTEGLANKSMLATLAGIALAIVLDPLFLFVCHWGTTGVALANVLGYAVNTLLLIYYMLADCKVLSLSPRLWRIPMTGVRQVFSIGIPASLTNLTQSFGILLLNNYLAVYGAVALAAMGIATKVYMIVMLIMVGFAFGAQPLIGYNFGAGNRQRFRKILQFDFAVEIGYALLSAVLLMIFAPQVVALFMQQPAIVKEGTEMLRWLLVTAPFIGAILVFTTVFQSIGKAIGAFMMAITRQGVVFALVIVLLSKWRGFQGVIMGQPVSDVITFAIGFWLYRRLLPSSQTAV</sequence>
<evidence type="ECO:0000256" key="6">
    <source>
        <dbReference type="ARBA" id="ARBA00022692"/>
    </source>
</evidence>
<dbReference type="GO" id="GO:0042910">
    <property type="term" value="F:xenobiotic transmembrane transporter activity"/>
    <property type="evidence" value="ECO:0007669"/>
    <property type="project" value="InterPro"/>
</dbReference>
<keyword evidence="9" id="KW-0046">Antibiotic resistance</keyword>
<dbReference type="GO" id="GO:0005886">
    <property type="term" value="C:plasma membrane"/>
    <property type="evidence" value="ECO:0007669"/>
    <property type="project" value="UniProtKB-SubCell"/>
</dbReference>
<dbReference type="CDD" id="cd13143">
    <property type="entry name" value="MATE_MepA_like"/>
    <property type="match status" value="1"/>
</dbReference>
<dbReference type="Proteomes" id="UP000051751">
    <property type="component" value="Unassembled WGS sequence"/>
</dbReference>
<keyword evidence="13" id="KW-1185">Reference proteome</keyword>
<dbReference type="GO" id="GO:0015297">
    <property type="term" value="F:antiporter activity"/>
    <property type="evidence" value="ECO:0007669"/>
    <property type="project" value="InterPro"/>
</dbReference>
<feature type="transmembrane region" description="Helical" evidence="10">
    <location>
        <begin position="29"/>
        <end position="50"/>
    </location>
</feature>
<evidence type="ECO:0000256" key="3">
    <source>
        <dbReference type="ARBA" id="ARBA00022106"/>
    </source>
</evidence>
<feature type="transmembrane region" description="Helical" evidence="10">
    <location>
        <begin position="149"/>
        <end position="170"/>
    </location>
</feature>
<evidence type="ECO:0000313" key="11">
    <source>
        <dbReference type="EMBL" id="KRN29622.1"/>
    </source>
</evidence>
<dbReference type="PATRIC" id="fig|81857.3.peg.513"/>
<dbReference type="InterPro" id="IPR045070">
    <property type="entry name" value="MATE_MepA-like"/>
</dbReference>